<feature type="transmembrane region" description="Helical" evidence="6">
    <location>
        <begin position="257"/>
        <end position="281"/>
    </location>
</feature>
<keyword evidence="3 6" id="KW-0812">Transmembrane</keyword>
<evidence type="ECO:0000313" key="8">
    <source>
        <dbReference type="Proteomes" id="UP001238603"/>
    </source>
</evidence>
<dbReference type="EMBL" id="JASVDS010000002">
    <property type="protein sequence ID" value="MDL5032335.1"/>
    <property type="molecule type" value="Genomic_DNA"/>
</dbReference>
<evidence type="ECO:0000256" key="1">
    <source>
        <dbReference type="ARBA" id="ARBA00004651"/>
    </source>
</evidence>
<feature type="transmembrane region" description="Helical" evidence="6">
    <location>
        <begin position="92"/>
        <end position="110"/>
    </location>
</feature>
<gene>
    <name evidence="7" type="ORF">QRD43_10520</name>
</gene>
<evidence type="ECO:0000256" key="5">
    <source>
        <dbReference type="ARBA" id="ARBA00023136"/>
    </source>
</evidence>
<evidence type="ECO:0000256" key="6">
    <source>
        <dbReference type="SAM" id="Phobius"/>
    </source>
</evidence>
<dbReference type="RefSeq" id="WP_285982412.1">
    <property type="nucleotide sequence ID" value="NZ_JASVDS010000002.1"/>
</dbReference>
<dbReference type="InterPro" id="IPR001851">
    <property type="entry name" value="ABC_transp_permease"/>
</dbReference>
<evidence type="ECO:0000256" key="4">
    <source>
        <dbReference type="ARBA" id="ARBA00022989"/>
    </source>
</evidence>
<feature type="transmembrane region" description="Helical" evidence="6">
    <location>
        <begin position="37"/>
        <end position="55"/>
    </location>
</feature>
<dbReference type="Pfam" id="PF02653">
    <property type="entry name" value="BPD_transp_2"/>
    <property type="match status" value="1"/>
</dbReference>
<feature type="transmembrane region" description="Helical" evidence="6">
    <location>
        <begin position="117"/>
        <end position="135"/>
    </location>
</feature>
<comment type="subcellular location">
    <subcellularLocation>
        <location evidence="1">Cell membrane</location>
        <topology evidence="1">Multi-pass membrane protein</topology>
    </subcellularLocation>
</comment>
<feature type="transmembrane region" description="Helical" evidence="6">
    <location>
        <begin position="172"/>
        <end position="190"/>
    </location>
</feature>
<feature type="transmembrane region" description="Helical" evidence="6">
    <location>
        <begin position="293"/>
        <end position="317"/>
    </location>
</feature>
<keyword evidence="2" id="KW-1003">Cell membrane</keyword>
<evidence type="ECO:0000313" key="7">
    <source>
        <dbReference type="EMBL" id="MDL5032335.1"/>
    </source>
</evidence>
<keyword evidence="4 6" id="KW-1133">Transmembrane helix</keyword>
<sequence>MRQPALSSSERRVLCLGGLAVVCLAAVPWFSSSYATTAMRDALILGIFALSYDLLWGRGMVLTLGHAVFFGVGAYGVAIATTQLQWSWLQGLILGMGAAMVIAGAVGYFLLYAGVRLHFFAVITMAILLITRQLATSWQSVTGGDVGILGIPGIHLSLLGWDADLSDERSSYLLALAALVLSTVLAWRLVRTRYGLVLAAIGMNEFRAKHCGFDTSWHLVLVFVISAGLAAFSGALYAGTAGVVAPDLFSILMSTEVILWVAVGGRGTLVGPLIAAIFFTRVQQEVSSYSTDLWPLMLGVLFLVCVLTLPQGIVGLFHRMRSSKGEAPVTKDAVAGAGGEP</sequence>
<dbReference type="PANTHER" id="PTHR30482:SF17">
    <property type="entry name" value="ABC TRANSPORTER ATP-BINDING PROTEIN"/>
    <property type="match status" value="1"/>
</dbReference>
<evidence type="ECO:0000256" key="2">
    <source>
        <dbReference type="ARBA" id="ARBA00022475"/>
    </source>
</evidence>
<feature type="transmembrane region" description="Helical" evidence="6">
    <location>
        <begin position="67"/>
        <end position="86"/>
    </location>
</feature>
<dbReference type="Proteomes" id="UP001238603">
    <property type="component" value="Unassembled WGS sequence"/>
</dbReference>
<evidence type="ECO:0000256" key="3">
    <source>
        <dbReference type="ARBA" id="ARBA00022692"/>
    </source>
</evidence>
<dbReference type="PANTHER" id="PTHR30482">
    <property type="entry name" value="HIGH-AFFINITY BRANCHED-CHAIN AMINO ACID TRANSPORT SYSTEM PERMEASE"/>
    <property type="match status" value="1"/>
</dbReference>
<comment type="caution">
    <text evidence="7">The sequence shown here is derived from an EMBL/GenBank/DDBJ whole genome shotgun (WGS) entry which is preliminary data.</text>
</comment>
<protein>
    <submittedName>
        <fullName evidence="7">Branched-chain amino acid ABC transporter permease</fullName>
    </submittedName>
</protein>
<keyword evidence="5 6" id="KW-0472">Membrane</keyword>
<feature type="transmembrane region" description="Helical" evidence="6">
    <location>
        <begin position="12"/>
        <end position="31"/>
    </location>
</feature>
<feature type="transmembrane region" description="Helical" evidence="6">
    <location>
        <begin position="217"/>
        <end position="245"/>
    </location>
</feature>
<organism evidence="7 8">
    <name type="scientific">Roseateles subflavus</name>
    <dbReference type="NCBI Taxonomy" id="3053353"/>
    <lineage>
        <taxon>Bacteria</taxon>
        <taxon>Pseudomonadati</taxon>
        <taxon>Pseudomonadota</taxon>
        <taxon>Betaproteobacteria</taxon>
        <taxon>Burkholderiales</taxon>
        <taxon>Sphaerotilaceae</taxon>
        <taxon>Roseateles</taxon>
    </lineage>
</organism>
<proteinExistence type="predicted"/>
<dbReference type="InterPro" id="IPR043428">
    <property type="entry name" value="LivM-like"/>
</dbReference>
<keyword evidence="8" id="KW-1185">Reference proteome</keyword>
<dbReference type="CDD" id="cd06581">
    <property type="entry name" value="TM_PBP1_LivM_like"/>
    <property type="match status" value="1"/>
</dbReference>
<accession>A0ABT7LJF9</accession>
<reference evidence="7 8" key="1">
    <citation type="submission" date="2023-06" db="EMBL/GenBank/DDBJ databases">
        <title>Pelomonas sp. APW6 16S ribosomal RNA gene genome sequencing and assembly.</title>
        <authorList>
            <person name="Woo H."/>
        </authorList>
    </citation>
    <scope>NUCLEOTIDE SEQUENCE [LARGE SCALE GENOMIC DNA]</scope>
    <source>
        <strain evidence="7 8">APW6</strain>
    </source>
</reference>
<name>A0ABT7LJF9_9BURK</name>